<dbReference type="GO" id="GO:0003964">
    <property type="term" value="F:RNA-directed DNA polymerase activity"/>
    <property type="evidence" value="ECO:0007669"/>
    <property type="project" value="UniProtKB-KW"/>
</dbReference>
<dbReference type="Proteomes" id="UP000801492">
    <property type="component" value="Unassembled WGS sequence"/>
</dbReference>
<dbReference type="GO" id="GO:0006310">
    <property type="term" value="P:DNA recombination"/>
    <property type="evidence" value="ECO:0007669"/>
    <property type="project" value="UniProtKB-KW"/>
</dbReference>
<evidence type="ECO:0000256" key="9">
    <source>
        <dbReference type="ARBA" id="ARBA00023172"/>
    </source>
</evidence>
<keyword evidence="8" id="KW-0808">Transferase</keyword>
<evidence type="ECO:0000313" key="11">
    <source>
        <dbReference type="EMBL" id="KAF2893615.1"/>
    </source>
</evidence>
<comment type="caution">
    <text evidence="11">The sequence shown here is derived from an EMBL/GenBank/DDBJ whole genome shotgun (WGS) entry which is preliminary data.</text>
</comment>
<evidence type="ECO:0000256" key="4">
    <source>
        <dbReference type="ARBA" id="ARBA00022801"/>
    </source>
</evidence>
<evidence type="ECO:0000256" key="5">
    <source>
        <dbReference type="ARBA" id="ARBA00022842"/>
    </source>
</evidence>
<name>A0A8K0CTZ4_IGNLU</name>
<keyword evidence="7" id="KW-0695">RNA-directed DNA polymerase</keyword>
<dbReference type="Gene3D" id="3.30.420.10">
    <property type="entry name" value="Ribonuclease H-like superfamily/Ribonuclease H"/>
    <property type="match status" value="1"/>
</dbReference>
<dbReference type="PANTHER" id="PTHR42648:SF11">
    <property type="entry name" value="TRANSPOSON TY4-P GAG-POL POLYPROTEIN"/>
    <property type="match status" value="1"/>
</dbReference>
<dbReference type="GO" id="GO:0003887">
    <property type="term" value="F:DNA-directed DNA polymerase activity"/>
    <property type="evidence" value="ECO:0007669"/>
    <property type="project" value="UniProtKB-KW"/>
</dbReference>
<keyword evidence="5" id="KW-0460">Magnesium</keyword>
<accession>A0A8K0CTZ4</accession>
<keyword evidence="3" id="KW-0255">Endonuclease</keyword>
<organism evidence="11 12">
    <name type="scientific">Ignelater luminosus</name>
    <name type="common">Cucubano</name>
    <name type="synonym">Pyrophorus luminosus</name>
    <dbReference type="NCBI Taxonomy" id="2038154"/>
    <lineage>
        <taxon>Eukaryota</taxon>
        <taxon>Metazoa</taxon>
        <taxon>Ecdysozoa</taxon>
        <taxon>Arthropoda</taxon>
        <taxon>Hexapoda</taxon>
        <taxon>Insecta</taxon>
        <taxon>Pterygota</taxon>
        <taxon>Neoptera</taxon>
        <taxon>Endopterygota</taxon>
        <taxon>Coleoptera</taxon>
        <taxon>Polyphaga</taxon>
        <taxon>Elateriformia</taxon>
        <taxon>Elateroidea</taxon>
        <taxon>Elateridae</taxon>
        <taxon>Agrypninae</taxon>
        <taxon>Pyrophorini</taxon>
        <taxon>Ignelater</taxon>
    </lineage>
</organism>
<proteinExistence type="predicted"/>
<dbReference type="AlphaFoldDB" id="A0A8K0CTZ4"/>
<evidence type="ECO:0000313" key="12">
    <source>
        <dbReference type="Proteomes" id="UP000801492"/>
    </source>
</evidence>
<dbReference type="GO" id="GO:0004519">
    <property type="term" value="F:endonuclease activity"/>
    <property type="evidence" value="ECO:0007669"/>
    <property type="project" value="UniProtKB-KW"/>
</dbReference>
<dbReference type="GO" id="GO:0015074">
    <property type="term" value="P:DNA integration"/>
    <property type="evidence" value="ECO:0007669"/>
    <property type="project" value="UniProtKB-KW"/>
</dbReference>
<dbReference type="GO" id="GO:0003676">
    <property type="term" value="F:nucleic acid binding"/>
    <property type="evidence" value="ECO:0007669"/>
    <property type="project" value="InterPro"/>
</dbReference>
<dbReference type="GO" id="GO:0046872">
    <property type="term" value="F:metal ion binding"/>
    <property type="evidence" value="ECO:0007669"/>
    <property type="project" value="UniProtKB-KW"/>
</dbReference>
<evidence type="ECO:0000256" key="6">
    <source>
        <dbReference type="ARBA" id="ARBA00022908"/>
    </source>
</evidence>
<dbReference type="EMBL" id="VTPC01007822">
    <property type="protein sequence ID" value="KAF2893615.1"/>
    <property type="molecule type" value="Genomic_DNA"/>
</dbReference>
<feature type="domain" description="Integrase catalytic" evidence="10">
    <location>
        <begin position="1"/>
        <end position="100"/>
    </location>
</feature>
<dbReference type="GO" id="GO:0016787">
    <property type="term" value="F:hydrolase activity"/>
    <property type="evidence" value="ECO:0007669"/>
    <property type="project" value="UniProtKB-KW"/>
</dbReference>
<dbReference type="PANTHER" id="PTHR42648">
    <property type="entry name" value="TRANSPOSASE, PUTATIVE-RELATED"/>
    <property type="match status" value="1"/>
</dbReference>
<evidence type="ECO:0000256" key="3">
    <source>
        <dbReference type="ARBA" id="ARBA00022759"/>
    </source>
</evidence>
<dbReference type="PROSITE" id="PS50994">
    <property type="entry name" value="INTEGRASE"/>
    <property type="match status" value="1"/>
</dbReference>
<evidence type="ECO:0000256" key="1">
    <source>
        <dbReference type="ARBA" id="ARBA00022722"/>
    </source>
</evidence>
<evidence type="ECO:0000256" key="8">
    <source>
        <dbReference type="ARBA" id="ARBA00022932"/>
    </source>
</evidence>
<evidence type="ECO:0000259" key="10">
    <source>
        <dbReference type="PROSITE" id="PS50994"/>
    </source>
</evidence>
<keyword evidence="12" id="KW-1185">Reference proteome</keyword>
<dbReference type="CDD" id="cd09272">
    <property type="entry name" value="RNase_HI_RT_Ty1"/>
    <property type="match status" value="1"/>
</dbReference>
<dbReference type="InterPro" id="IPR012337">
    <property type="entry name" value="RNaseH-like_sf"/>
</dbReference>
<protein>
    <recommendedName>
        <fullName evidence="10">Integrase catalytic domain-containing protein</fullName>
    </recommendedName>
</protein>
<keyword evidence="6" id="KW-0229">DNA integration</keyword>
<sequence>MIKELRCDNGKEYINSRVFQFAKEKGIIIKPSPPYVHELNGTAERYNRSLMDMGRCLLSEAEIHQRFWPEIIKAAAYLKNRTLTNTIEQKTPYEIFFKQKPSVKNLRMYGSKVFVRIPEEKRRVLMNNRVIIARHCDIIEEDVNLCGFEDEERQSNYDEEKEIEKQTIRDTTKNQNEENLLQTKNLAITAITSSESLQWKEAMNREMDSLIKNNTWTLVNNPVKDKKVIDVKWIYKKKSNNSDWAGDTQDRKSTTGFVIRLFGNTILWKSKKQNSVTKSSTFAEYVALSEAVTEINFLICLVNEMFIKICKTIKIYEDNSGVVAIAKYGNFTKNSKHIEVHYHFIHENVKSGKIEVVKIDSENNIADLFTKALGNIKFIKLRNLLNVKN</sequence>
<dbReference type="InterPro" id="IPR036397">
    <property type="entry name" value="RNaseH_sf"/>
</dbReference>
<reference evidence="11" key="1">
    <citation type="submission" date="2019-08" db="EMBL/GenBank/DDBJ databases">
        <title>The genome of the North American firefly Photinus pyralis.</title>
        <authorList>
            <consortium name="Photinus pyralis genome working group"/>
            <person name="Fallon T.R."/>
            <person name="Sander Lower S.E."/>
            <person name="Weng J.-K."/>
        </authorList>
    </citation>
    <scope>NUCLEOTIDE SEQUENCE</scope>
    <source>
        <strain evidence="11">TRF0915ILg1</strain>
        <tissue evidence="11">Whole body</tissue>
    </source>
</reference>
<gene>
    <name evidence="11" type="ORF">ILUMI_12558</name>
</gene>
<dbReference type="InterPro" id="IPR039537">
    <property type="entry name" value="Retrotran_Ty1/copia-like"/>
</dbReference>
<evidence type="ECO:0000256" key="2">
    <source>
        <dbReference type="ARBA" id="ARBA00022723"/>
    </source>
</evidence>
<keyword evidence="8" id="KW-0548">Nucleotidyltransferase</keyword>
<dbReference type="OrthoDB" id="6699492at2759"/>
<evidence type="ECO:0000256" key="7">
    <source>
        <dbReference type="ARBA" id="ARBA00022918"/>
    </source>
</evidence>
<keyword evidence="9" id="KW-0233">DNA recombination</keyword>
<keyword evidence="2" id="KW-0479">Metal-binding</keyword>
<keyword evidence="1" id="KW-0540">Nuclease</keyword>
<dbReference type="SUPFAM" id="SSF53098">
    <property type="entry name" value="Ribonuclease H-like"/>
    <property type="match status" value="1"/>
</dbReference>
<keyword evidence="8" id="KW-0239">DNA-directed DNA polymerase</keyword>
<keyword evidence="4" id="KW-0378">Hydrolase</keyword>
<dbReference type="InterPro" id="IPR001584">
    <property type="entry name" value="Integrase_cat-core"/>
</dbReference>